<evidence type="ECO:0000313" key="3">
    <source>
        <dbReference type="Proteomes" id="UP000565468"/>
    </source>
</evidence>
<evidence type="ECO:0000259" key="1">
    <source>
        <dbReference type="Pfam" id="PF00535"/>
    </source>
</evidence>
<dbReference type="GO" id="GO:0016740">
    <property type="term" value="F:transferase activity"/>
    <property type="evidence" value="ECO:0007669"/>
    <property type="project" value="UniProtKB-KW"/>
</dbReference>
<dbReference type="Gene3D" id="3.90.550.10">
    <property type="entry name" value="Spore Coat Polysaccharide Biosynthesis Protein SpsA, Chain A"/>
    <property type="match status" value="1"/>
</dbReference>
<keyword evidence="2" id="KW-0808">Transferase</keyword>
<dbReference type="InterPro" id="IPR001173">
    <property type="entry name" value="Glyco_trans_2-like"/>
</dbReference>
<comment type="caution">
    <text evidence="2">The sequence shown here is derived from an EMBL/GenBank/DDBJ whole genome shotgun (WGS) entry which is preliminary data.</text>
</comment>
<keyword evidence="3" id="KW-1185">Reference proteome</keyword>
<feature type="domain" description="Glycosyltransferase 2-like" evidence="1">
    <location>
        <begin position="6"/>
        <end position="59"/>
    </location>
</feature>
<dbReference type="Proteomes" id="UP000565468">
    <property type="component" value="Unassembled WGS sequence"/>
</dbReference>
<reference evidence="2 3" key="1">
    <citation type="submission" date="2020-04" db="EMBL/GenBank/DDBJ databases">
        <title>Paenibacillus algicola sp. nov., a novel marine bacterium producing alginate lyase.</title>
        <authorList>
            <person name="Huang H."/>
        </authorList>
    </citation>
    <scope>NUCLEOTIDE SEQUENCE [LARGE SCALE GENOMIC DNA]</scope>
    <source>
        <strain evidence="2 3">L7-75</strain>
    </source>
</reference>
<protein>
    <submittedName>
        <fullName evidence="2">Glycosyltransferase</fullName>
    </submittedName>
</protein>
<gene>
    <name evidence="2" type="ORF">HII30_07970</name>
</gene>
<proteinExistence type="predicted"/>
<dbReference type="RefSeq" id="WP_169504483.1">
    <property type="nucleotide sequence ID" value="NZ_JABBPN010000005.1"/>
</dbReference>
<dbReference type="EMBL" id="JABBPN010000005">
    <property type="protein sequence ID" value="NMO95708.1"/>
    <property type="molecule type" value="Genomic_DNA"/>
</dbReference>
<sequence length="65" mass="7726">MKMTISVIIPTYQRVEVLANCLEGLRKQRRQPDEIIVVVRDTDLGTRKYLEELDQDIKKHRRTCL</sequence>
<dbReference type="AlphaFoldDB" id="A0A848M3U5"/>
<organism evidence="2 3">
    <name type="scientific">Paenibacillus lemnae</name>
    <dbReference type="NCBI Taxonomy" id="1330551"/>
    <lineage>
        <taxon>Bacteria</taxon>
        <taxon>Bacillati</taxon>
        <taxon>Bacillota</taxon>
        <taxon>Bacilli</taxon>
        <taxon>Bacillales</taxon>
        <taxon>Paenibacillaceae</taxon>
        <taxon>Paenibacillus</taxon>
    </lineage>
</organism>
<dbReference type="InterPro" id="IPR029044">
    <property type="entry name" value="Nucleotide-diphossugar_trans"/>
</dbReference>
<dbReference type="Pfam" id="PF00535">
    <property type="entry name" value="Glycos_transf_2"/>
    <property type="match status" value="1"/>
</dbReference>
<dbReference type="SUPFAM" id="SSF53448">
    <property type="entry name" value="Nucleotide-diphospho-sugar transferases"/>
    <property type="match status" value="1"/>
</dbReference>
<accession>A0A848M3U5</accession>
<evidence type="ECO:0000313" key="2">
    <source>
        <dbReference type="EMBL" id="NMO95708.1"/>
    </source>
</evidence>
<name>A0A848M3U5_PAELE</name>